<gene>
    <name evidence="4" type="ORF">BJX67DRAFT_362249</name>
</gene>
<feature type="zinc finger region" description="C3H1-type" evidence="1">
    <location>
        <begin position="344"/>
        <end position="371"/>
    </location>
</feature>
<dbReference type="PANTHER" id="PTHR37543">
    <property type="entry name" value="CCCH ZINC FINGER DNA BINDING PROTEIN (AFU_ORTHOLOGUE AFUA_5G12760)"/>
    <property type="match status" value="1"/>
</dbReference>
<keyword evidence="1" id="KW-0863">Zinc-finger</keyword>
<dbReference type="Pfam" id="PF25540">
    <property type="entry name" value="DUF7923"/>
    <property type="match status" value="1"/>
</dbReference>
<feature type="region of interest" description="Disordered" evidence="2">
    <location>
        <begin position="260"/>
        <end position="294"/>
    </location>
</feature>
<evidence type="ECO:0000259" key="3">
    <source>
        <dbReference type="PROSITE" id="PS50103"/>
    </source>
</evidence>
<feature type="domain" description="C3H1-type" evidence="3">
    <location>
        <begin position="344"/>
        <end position="371"/>
    </location>
</feature>
<evidence type="ECO:0000313" key="4">
    <source>
        <dbReference type="EMBL" id="KAL2864020.1"/>
    </source>
</evidence>
<keyword evidence="1" id="KW-0479">Metal-binding</keyword>
<reference evidence="4 5" key="1">
    <citation type="submission" date="2024-07" db="EMBL/GenBank/DDBJ databases">
        <title>Section-level genome sequencing and comparative genomics of Aspergillus sections Usti and Cavernicolus.</title>
        <authorList>
            <consortium name="Lawrence Berkeley National Laboratory"/>
            <person name="Nybo J.L."/>
            <person name="Vesth T.C."/>
            <person name="Theobald S."/>
            <person name="Frisvad J.C."/>
            <person name="Larsen T.O."/>
            <person name="Kjaerboelling I."/>
            <person name="Rothschild-Mancinelli K."/>
            <person name="Lyhne E.K."/>
            <person name="Kogle M.E."/>
            <person name="Barry K."/>
            <person name="Clum A."/>
            <person name="Na H."/>
            <person name="Ledsgaard L."/>
            <person name="Lin J."/>
            <person name="Lipzen A."/>
            <person name="Kuo A."/>
            <person name="Riley R."/>
            <person name="Mondo S."/>
            <person name="Labutti K."/>
            <person name="Haridas S."/>
            <person name="Pangalinan J."/>
            <person name="Salamov A.A."/>
            <person name="Simmons B.A."/>
            <person name="Magnuson J.K."/>
            <person name="Chen J."/>
            <person name="Drula E."/>
            <person name="Henrissat B."/>
            <person name="Wiebenga A."/>
            <person name="Lubbers R.J."/>
            <person name="Gomes A.C."/>
            <person name="Macurrencykelacurrency M.R."/>
            <person name="Stajich J."/>
            <person name="Grigoriev I.V."/>
            <person name="Mortensen U.H."/>
            <person name="De Vries R.P."/>
            <person name="Baker S.E."/>
            <person name="Andersen M.R."/>
        </authorList>
    </citation>
    <scope>NUCLEOTIDE SEQUENCE [LARGE SCALE GENOMIC DNA]</scope>
    <source>
        <strain evidence="4 5">CBS 449.75</strain>
    </source>
</reference>
<evidence type="ECO:0000256" key="1">
    <source>
        <dbReference type="PROSITE-ProRule" id="PRU00723"/>
    </source>
</evidence>
<dbReference type="PROSITE" id="PS50103">
    <property type="entry name" value="ZF_C3H1"/>
    <property type="match status" value="1"/>
</dbReference>
<dbReference type="Proteomes" id="UP001610432">
    <property type="component" value="Unassembled WGS sequence"/>
</dbReference>
<dbReference type="PANTHER" id="PTHR37543:SF1">
    <property type="entry name" value="CCCH ZINC FINGER DNA BINDING PROTEIN (AFU_ORTHOLOGUE AFUA_5G12760)"/>
    <property type="match status" value="1"/>
</dbReference>
<dbReference type="InterPro" id="IPR057683">
    <property type="entry name" value="DUF7923"/>
</dbReference>
<evidence type="ECO:0000313" key="5">
    <source>
        <dbReference type="Proteomes" id="UP001610432"/>
    </source>
</evidence>
<dbReference type="Pfam" id="PF25543">
    <property type="entry name" value="zf-CCCH_tandem"/>
    <property type="match status" value="1"/>
</dbReference>
<organism evidence="4 5">
    <name type="scientific">Aspergillus lucknowensis</name>
    <dbReference type="NCBI Taxonomy" id="176173"/>
    <lineage>
        <taxon>Eukaryota</taxon>
        <taxon>Fungi</taxon>
        <taxon>Dikarya</taxon>
        <taxon>Ascomycota</taxon>
        <taxon>Pezizomycotina</taxon>
        <taxon>Eurotiomycetes</taxon>
        <taxon>Eurotiomycetidae</taxon>
        <taxon>Eurotiales</taxon>
        <taxon>Aspergillaceae</taxon>
        <taxon>Aspergillus</taxon>
        <taxon>Aspergillus subgen. Nidulantes</taxon>
    </lineage>
</organism>
<name>A0ABR4LHM9_9EURO</name>
<dbReference type="InterPro" id="IPR000571">
    <property type="entry name" value="Znf_CCCH"/>
</dbReference>
<keyword evidence="5" id="KW-1185">Reference proteome</keyword>
<dbReference type="GeneID" id="98145047"/>
<dbReference type="InterPro" id="IPR057654">
    <property type="entry name" value="Znf-CCCH_tandem"/>
</dbReference>
<proteinExistence type="predicted"/>
<evidence type="ECO:0000256" key="2">
    <source>
        <dbReference type="SAM" id="MobiDB-lite"/>
    </source>
</evidence>
<accession>A0ABR4LHM9</accession>
<protein>
    <recommendedName>
        <fullName evidence="3">C3H1-type domain-containing protein</fullName>
    </recommendedName>
</protein>
<dbReference type="RefSeq" id="XP_070882999.1">
    <property type="nucleotide sequence ID" value="XM_071029975.1"/>
</dbReference>
<dbReference type="EMBL" id="JBFXLQ010000045">
    <property type="protein sequence ID" value="KAL2864020.1"/>
    <property type="molecule type" value="Genomic_DNA"/>
</dbReference>
<sequence>MAVAVAEQFSDWVSQAQKKVEEMKAFSDQIKKLDKERRDVSNDLQRERVAARQTQEESKSLMRQLGELQEAVERSSFVLVLIDADADGYIFKESYYKDIDGGRNAALDLEAAVREHLKSSHPDLSSMPIMIKAFANADGLAQLLVKAKLMKSPGSLISFVKGFSQACDASDFVLVGSGKDRADEKIKGTFQQFIANPTCRHVVFGACHDNGYVRLLERHQNTAAADRVTLLRPFETGREFAGLTGFRSMRLETIFRSEPVVTRNSPPPAHRTLSAEEVEGGGSPPRGNPWVAPRPTLPRNVLSRKPEDLPANSVYINAANQRLDSELPSPSADAVRSWEHKVITAKMRYCRKYHLQENRCPGRCGYSHGPLRPGEVLVYRHKLRQEVCNDGPKCRDASCLYGHHCSCARPSCKFPAAMHHVDVSLVSVFQCV</sequence>
<feature type="region of interest" description="Disordered" evidence="2">
    <location>
        <begin position="37"/>
        <end position="56"/>
    </location>
</feature>
<comment type="caution">
    <text evidence="4">The sequence shown here is derived from an EMBL/GenBank/DDBJ whole genome shotgun (WGS) entry which is preliminary data.</text>
</comment>
<keyword evidence="1" id="KW-0862">Zinc</keyword>